<feature type="compositionally biased region" description="Basic and acidic residues" evidence="1">
    <location>
        <begin position="16"/>
        <end position="34"/>
    </location>
</feature>
<accession>A0A0W0FNG4</accession>
<reference evidence="2 3" key="1">
    <citation type="submission" date="2015-12" db="EMBL/GenBank/DDBJ databases">
        <title>Draft genome sequence of Moniliophthora roreri, the causal agent of frosty pod rot of cacao.</title>
        <authorList>
            <person name="Aime M.C."/>
            <person name="Diaz-Valderrama J.R."/>
            <person name="Kijpornyongpan T."/>
            <person name="Phillips-Mora W."/>
        </authorList>
    </citation>
    <scope>NUCLEOTIDE SEQUENCE [LARGE SCALE GENOMIC DNA]</scope>
    <source>
        <strain evidence="2 3">MCA 2952</strain>
    </source>
</reference>
<evidence type="ECO:0000313" key="2">
    <source>
        <dbReference type="EMBL" id="KTB37854.1"/>
    </source>
</evidence>
<evidence type="ECO:0000313" key="3">
    <source>
        <dbReference type="Proteomes" id="UP000054988"/>
    </source>
</evidence>
<dbReference type="AlphaFoldDB" id="A0A0W0FNG4"/>
<feature type="region of interest" description="Disordered" evidence="1">
    <location>
        <begin position="1"/>
        <end position="34"/>
    </location>
</feature>
<gene>
    <name evidence="2" type="ORF">WG66_9569</name>
</gene>
<proteinExistence type="predicted"/>
<evidence type="ECO:0000256" key="1">
    <source>
        <dbReference type="SAM" id="MobiDB-lite"/>
    </source>
</evidence>
<organism evidence="2 3">
    <name type="scientific">Moniliophthora roreri</name>
    <name type="common">Frosty pod rot fungus</name>
    <name type="synonym">Monilia roreri</name>
    <dbReference type="NCBI Taxonomy" id="221103"/>
    <lineage>
        <taxon>Eukaryota</taxon>
        <taxon>Fungi</taxon>
        <taxon>Dikarya</taxon>
        <taxon>Basidiomycota</taxon>
        <taxon>Agaricomycotina</taxon>
        <taxon>Agaricomycetes</taxon>
        <taxon>Agaricomycetidae</taxon>
        <taxon>Agaricales</taxon>
        <taxon>Marasmiineae</taxon>
        <taxon>Marasmiaceae</taxon>
        <taxon>Moniliophthora</taxon>
    </lineage>
</organism>
<comment type="caution">
    <text evidence="2">The sequence shown here is derived from an EMBL/GenBank/DDBJ whole genome shotgun (WGS) entry which is preliminary data.</text>
</comment>
<feature type="compositionally biased region" description="Polar residues" evidence="1">
    <location>
        <begin position="1"/>
        <end position="10"/>
    </location>
</feature>
<sequence>MSIGSNTPVKSQGRKNNPDLDKAGNLDHTEEMEHASRLRATYDISQDVLHPSMLDSALNAKRLWECNTRIAT</sequence>
<dbReference type="Proteomes" id="UP000054988">
    <property type="component" value="Unassembled WGS sequence"/>
</dbReference>
<name>A0A0W0FNG4_MONRR</name>
<protein>
    <submittedName>
        <fullName evidence="2">Uncharacterized protein</fullName>
    </submittedName>
</protein>
<dbReference type="EMBL" id="LATX01001807">
    <property type="protein sequence ID" value="KTB37854.1"/>
    <property type="molecule type" value="Genomic_DNA"/>
</dbReference>